<reference evidence="4" key="1">
    <citation type="submission" date="2022-07" db="EMBL/GenBank/DDBJ databases">
        <title>Phylogenomic reconstructions and comparative analyses of Kickxellomycotina fungi.</title>
        <authorList>
            <person name="Reynolds N.K."/>
            <person name="Stajich J.E."/>
            <person name="Barry K."/>
            <person name="Grigoriev I.V."/>
            <person name="Crous P."/>
            <person name="Smith M.E."/>
        </authorList>
    </citation>
    <scope>NUCLEOTIDE SEQUENCE</scope>
    <source>
        <strain evidence="4">NRRL 3115</strain>
    </source>
</reference>
<dbReference type="GO" id="GO:0005829">
    <property type="term" value="C:cytosol"/>
    <property type="evidence" value="ECO:0007669"/>
    <property type="project" value="TreeGrafter"/>
</dbReference>
<dbReference type="InterPro" id="IPR000866">
    <property type="entry name" value="AhpC/TSA"/>
</dbReference>
<evidence type="ECO:0000259" key="3">
    <source>
        <dbReference type="PROSITE" id="PS51352"/>
    </source>
</evidence>
<dbReference type="PANTHER" id="PTHR10681">
    <property type="entry name" value="THIOREDOXIN PEROXIDASE"/>
    <property type="match status" value="1"/>
</dbReference>
<protein>
    <submittedName>
        <fullName evidence="4">Peroxiredoxin-1</fullName>
        <ecNumber evidence="4">1.11.1.24</ecNumber>
    </submittedName>
</protein>
<dbReference type="SUPFAM" id="SSF52833">
    <property type="entry name" value="Thioredoxin-like"/>
    <property type="match status" value="1"/>
</dbReference>
<accession>A0A9W8FX18</accession>
<feature type="domain" description="Thioredoxin" evidence="3">
    <location>
        <begin position="44"/>
        <end position="200"/>
    </location>
</feature>
<dbReference type="PANTHER" id="PTHR10681:SF128">
    <property type="entry name" value="THIOREDOXIN-DEPENDENT PEROXIDE REDUCTASE, MITOCHONDRIAL"/>
    <property type="match status" value="1"/>
</dbReference>
<dbReference type="Pfam" id="PF00578">
    <property type="entry name" value="AhpC-TSA"/>
    <property type="match status" value="1"/>
</dbReference>
<evidence type="ECO:0000313" key="5">
    <source>
        <dbReference type="Proteomes" id="UP001151518"/>
    </source>
</evidence>
<dbReference type="GO" id="GO:0006979">
    <property type="term" value="P:response to oxidative stress"/>
    <property type="evidence" value="ECO:0007669"/>
    <property type="project" value="TreeGrafter"/>
</dbReference>
<comment type="caution">
    <text evidence="4">The sequence shown here is derived from an EMBL/GenBank/DDBJ whole genome shotgun (WGS) entry which is preliminary data.</text>
</comment>
<dbReference type="GO" id="GO:0008379">
    <property type="term" value="F:thioredoxin peroxidase activity"/>
    <property type="evidence" value="ECO:0007669"/>
    <property type="project" value="TreeGrafter"/>
</dbReference>
<dbReference type="PROSITE" id="PS51352">
    <property type="entry name" value="THIOREDOXIN_2"/>
    <property type="match status" value="1"/>
</dbReference>
<organism evidence="4 5">
    <name type="scientific">Coemansia spiralis</name>
    <dbReference type="NCBI Taxonomy" id="417178"/>
    <lineage>
        <taxon>Eukaryota</taxon>
        <taxon>Fungi</taxon>
        <taxon>Fungi incertae sedis</taxon>
        <taxon>Zoopagomycota</taxon>
        <taxon>Kickxellomycotina</taxon>
        <taxon>Kickxellomycetes</taxon>
        <taxon>Kickxellales</taxon>
        <taxon>Kickxellaceae</taxon>
        <taxon>Coemansia</taxon>
    </lineage>
</organism>
<sequence>MDETNKRSASTTGLTTELLVKRLKISAETIDASSPQVQPQQKALRIGRPAPHFTAPAVLPCNTISTISLSDYKDKYLVLFFYPGDFTSVCLAELTDFSDSLEKFNDCALLFCSVDSEFVHYNWRQQPRCEGGVGELRVPMLADRTRQISRAYGVLDEESQVLRGFFVIDRRQVVRAAVVNDIKIGRSVDEAVRLVEAIRLSDENGAGVPSQLAKELSWQ</sequence>
<evidence type="ECO:0000313" key="4">
    <source>
        <dbReference type="EMBL" id="KAJ2668797.1"/>
    </source>
</evidence>
<dbReference type="Gene3D" id="3.40.30.10">
    <property type="entry name" value="Glutaredoxin"/>
    <property type="match status" value="1"/>
</dbReference>
<evidence type="ECO:0000256" key="2">
    <source>
        <dbReference type="ARBA" id="ARBA00023002"/>
    </source>
</evidence>
<name>A0A9W8FX18_9FUNG</name>
<proteinExistence type="inferred from homology"/>
<dbReference type="GO" id="GO:0042744">
    <property type="term" value="P:hydrogen peroxide catabolic process"/>
    <property type="evidence" value="ECO:0007669"/>
    <property type="project" value="TreeGrafter"/>
</dbReference>
<dbReference type="InterPro" id="IPR050217">
    <property type="entry name" value="Peroxiredoxin"/>
</dbReference>
<dbReference type="EC" id="1.11.1.24" evidence="4"/>
<dbReference type="EMBL" id="JANBTW010000177">
    <property type="protein sequence ID" value="KAJ2668797.1"/>
    <property type="molecule type" value="Genomic_DNA"/>
</dbReference>
<dbReference type="OrthoDB" id="185659at2759"/>
<evidence type="ECO:0000256" key="1">
    <source>
        <dbReference type="ARBA" id="ARBA00009796"/>
    </source>
</evidence>
<dbReference type="CDD" id="cd03015">
    <property type="entry name" value="PRX_Typ2cys"/>
    <property type="match status" value="1"/>
</dbReference>
<keyword evidence="2 4" id="KW-0560">Oxidoreductase</keyword>
<dbReference type="GO" id="GO:0045454">
    <property type="term" value="P:cell redox homeostasis"/>
    <property type="evidence" value="ECO:0007669"/>
    <property type="project" value="TreeGrafter"/>
</dbReference>
<dbReference type="Proteomes" id="UP001151518">
    <property type="component" value="Unassembled WGS sequence"/>
</dbReference>
<dbReference type="InterPro" id="IPR036249">
    <property type="entry name" value="Thioredoxin-like_sf"/>
</dbReference>
<dbReference type="GO" id="GO:0033554">
    <property type="term" value="P:cellular response to stress"/>
    <property type="evidence" value="ECO:0007669"/>
    <property type="project" value="TreeGrafter"/>
</dbReference>
<keyword evidence="4" id="KW-0575">Peroxidase</keyword>
<comment type="similarity">
    <text evidence="1">Belongs to the peroxiredoxin family. AhpC/Prx1 subfamily.</text>
</comment>
<dbReference type="AlphaFoldDB" id="A0A9W8FX18"/>
<gene>
    <name evidence="4" type="primary">PRDX1</name>
    <name evidence="4" type="ORF">GGI25_006352</name>
</gene>
<dbReference type="InterPro" id="IPR013766">
    <property type="entry name" value="Thioredoxin_domain"/>
</dbReference>